<sequence length="191" mass="21950">MIRRMRKISYIKCFSLEYTSATMYVFKDGSVYEPIPMPISIPNTKYRMNEGLSSSFSPPYPSLLLTRSAIQIRVYVCRSVNTPVSMRTEKKTIHAHKSISTYTLLTCLHEGLNPVLSPTIHTLSSFLSTDNYAKETHSDFGKEVCQRYVYPHASLHLCPTYLISSSSSSILFCFIFLFYFFVFFISLDFGF</sequence>
<evidence type="ECO:0000313" key="2">
    <source>
        <dbReference type="EMBL" id="QGN14382.1"/>
    </source>
</evidence>
<keyword evidence="3" id="KW-1185">Reference proteome</keyword>
<proteinExistence type="predicted"/>
<name>A0ABX6ERM5_KLUMA</name>
<keyword evidence="1" id="KW-0472">Membrane</keyword>
<reference evidence="2 3" key="2">
    <citation type="submission" date="2019-11" db="EMBL/GenBank/DDBJ databases">
        <authorList>
            <person name="Lu H."/>
        </authorList>
    </citation>
    <scope>NUCLEOTIDE SEQUENCE [LARGE SCALE GENOMIC DNA]</scope>
    <source>
        <strain evidence="2 3">FIM1</strain>
    </source>
</reference>
<dbReference type="Proteomes" id="UP000422736">
    <property type="component" value="Chromosome 2"/>
</dbReference>
<dbReference type="EMBL" id="CP015055">
    <property type="protein sequence ID" value="QGN14382.1"/>
    <property type="molecule type" value="Genomic_DNA"/>
</dbReference>
<accession>A0ABX6ERM5</accession>
<keyword evidence="1" id="KW-1133">Transmembrane helix</keyword>
<evidence type="ECO:0000256" key="1">
    <source>
        <dbReference type="SAM" id="Phobius"/>
    </source>
</evidence>
<protein>
    <submittedName>
        <fullName evidence="2">Uncharacterized protein</fullName>
    </submittedName>
</protein>
<reference evidence="2 3" key="1">
    <citation type="submission" date="2016-03" db="EMBL/GenBank/DDBJ databases">
        <title>How can Kluyveromyces marxianus grow so fast - potential evolutionary course in Saccharomyces Complex revealed by comparative genomics.</title>
        <authorList>
            <person name="Mo W."/>
            <person name="Lu W."/>
            <person name="Yang X."/>
            <person name="Qi J."/>
            <person name="Lv H."/>
        </authorList>
    </citation>
    <scope>NUCLEOTIDE SEQUENCE [LARGE SCALE GENOMIC DNA]</scope>
    <source>
        <strain evidence="2 3">FIM1</strain>
    </source>
</reference>
<evidence type="ECO:0000313" key="3">
    <source>
        <dbReference type="Proteomes" id="UP000422736"/>
    </source>
</evidence>
<gene>
    <name evidence="2" type="ORF">FIM1_1042</name>
</gene>
<feature type="transmembrane region" description="Helical" evidence="1">
    <location>
        <begin position="169"/>
        <end position="187"/>
    </location>
</feature>
<keyword evidence="1" id="KW-0812">Transmembrane</keyword>
<organism evidence="2 3">
    <name type="scientific">Kluyveromyces marxianus</name>
    <name type="common">Yeast</name>
    <name type="synonym">Candida kefyr</name>
    <dbReference type="NCBI Taxonomy" id="4911"/>
    <lineage>
        <taxon>Eukaryota</taxon>
        <taxon>Fungi</taxon>
        <taxon>Dikarya</taxon>
        <taxon>Ascomycota</taxon>
        <taxon>Saccharomycotina</taxon>
        <taxon>Saccharomycetes</taxon>
        <taxon>Saccharomycetales</taxon>
        <taxon>Saccharomycetaceae</taxon>
        <taxon>Kluyveromyces</taxon>
    </lineage>
</organism>